<reference evidence="2 3" key="1">
    <citation type="journal article" date="2022" name="Allergy">
        <title>Genome assembly and annotation of Periplaneta americana reveal a comprehensive cockroach allergen profile.</title>
        <authorList>
            <person name="Wang L."/>
            <person name="Xiong Q."/>
            <person name="Saelim N."/>
            <person name="Wang L."/>
            <person name="Nong W."/>
            <person name="Wan A.T."/>
            <person name="Shi M."/>
            <person name="Liu X."/>
            <person name="Cao Q."/>
            <person name="Hui J.H.L."/>
            <person name="Sookrung N."/>
            <person name="Leung T.F."/>
            <person name="Tungtrongchitr A."/>
            <person name="Tsui S.K.W."/>
        </authorList>
    </citation>
    <scope>NUCLEOTIDE SEQUENCE [LARGE SCALE GENOMIC DNA]</scope>
    <source>
        <strain evidence="2">PWHHKU_190912</strain>
    </source>
</reference>
<sequence length="150" mass="16656">MEDDDKRVANSSPSEQERSNKPGQVEHPAAEERRKIPVACLPSCPRSRLPLHVLSERWTTRPRLRAKVAQAALVATVGWFQCHALNNQLFGTYRIAVSVCISVVSGMSDDDEDEGRRGNAVPARSLLLSNSTKGAARLNVPVRRTNHYQQ</sequence>
<dbReference type="EMBL" id="JAJSOF020000003">
    <property type="protein sequence ID" value="KAJ4449176.1"/>
    <property type="molecule type" value="Genomic_DNA"/>
</dbReference>
<gene>
    <name evidence="2" type="ORF">ANN_00572</name>
</gene>
<keyword evidence="3" id="KW-1185">Reference proteome</keyword>
<evidence type="ECO:0000256" key="1">
    <source>
        <dbReference type="SAM" id="MobiDB-lite"/>
    </source>
</evidence>
<name>A0ABQ8TTK2_PERAM</name>
<organism evidence="2 3">
    <name type="scientific">Periplaneta americana</name>
    <name type="common">American cockroach</name>
    <name type="synonym">Blatta americana</name>
    <dbReference type="NCBI Taxonomy" id="6978"/>
    <lineage>
        <taxon>Eukaryota</taxon>
        <taxon>Metazoa</taxon>
        <taxon>Ecdysozoa</taxon>
        <taxon>Arthropoda</taxon>
        <taxon>Hexapoda</taxon>
        <taxon>Insecta</taxon>
        <taxon>Pterygota</taxon>
        <taxon>Neoptera</taxon>
        <taxon>Polyneoptera</taxon>
        <taxon>Dictyoptera</taxon>
        <taxon>Blattodea</taxon>
        <taxon>Blattoidea</taxon>
        <taxon>Blattidae</taxon>
        <taxon>Blattinae</taxon>
        <taxon>Periplaneta</taxon>
    </lineage>
</organism>
<evidence type="ECO:0000313" key="2">
    <source>
        <dbReference type="EMBL" id="KAJ4449176.1"/>
    </source>
</evidence>
<feature type="region of interest" description="Disordered" evidence="1">
    <location>
        <begin position="1"/>
        <end position="32"/>
    </location>
</feature>
<proteinExistence type="predicted"/>
<dbReference type="Proteomes" id="UP001148838">
    <property type="component" value="Unassembled WGS sequence"/>
</dbReference>
<accession>A0ABQ8TTK2</accession>
<evidence type="ECO:0000313" key="3">
    <source>
        <dbReference type="Proteomes" id="UP001148838"/>
    </source>
</evidence>
<protein>
    <submittedName>
        <fullName evidence="2">Uncharacterized protein</fullName>
    </submittedName>
</protein>
<comment type="caution">
    <text evidence="2">The sequence shown here is derived from an EMBL/GenBank/DDBJ whole genome shotgun (WGS) entry which is preliminary data.</text>
</comment>